<dbReference type="AlphaFoldDB" id="A0AAD6VIK7"/>
<protein>
    <submittedName>
        <fullName evidence="2">Uncharacterized protein</fullName>
    </submittedName>
</protein>
<name>A0AAD6VIK7_9AGAR</name>
<dbReference type="Proteomes" id="UP001219525">
    <property type="component" value="Unassembled WGS sequence"/>
</dbReference>
<evidence type="ECO:0000313" key="2">
    <source>
        <dbReference type="EMBL" id="KAJ7208032.1"/>
    </source>
</evidence>
<gene>
    <name evidence="2" type="ORF">GGX14DRAFT_634932</name>
</gene>
<proteinExistence type="predicted"/>
<feature type="compositionally biased region" description="Basic and acidic residues" evidence="1">
    <location>
        <begin position="150"/>
        <end position="166"/>
    </location>
</feature>
<reference evidence="2" key="1">
    <citation type="submission" date="2023-03" db="EMBL/GenBank/DDBJ databases">
        <title>Massive genome expansion in bonnet fungi (Mycena s.s.) driven by repeated elements and novel gene families across ecological guilds.</title>
        <authorList>
            <consortium name="Lawrence Berkeley National Laboratory"/>
            <person name="Harder C.B."/>
            <person name="Miyauchi S."/>
            <person name="Viragh M."/>
            <person name="Kuo A."/>
            <person name="Thoen E."/>
            <person name="Andreopoulos B."/>
            <person name="Lu D."/>
            <person name="Skrede I."/>
            <person name="Drula E."/>
            <person name="Henrissat B."/>
            <person name="Morin E."/>
            <person name="Kohler A."/>
            <person name="Barry K."/>
            <person name="LaButti K."/>
            <person name="Morin E."/>
            <person name="Salamov A."/>
            <person name="Lipzen A."/>
            <person name="Mereny Z."/>
            <person name="Hegedus B."/>
            <person name="Baldrian P."/>
            <person name="Stursova M."/>
            <person name="Weitz H."/>
            <person name="Taylor A."/>
            <person name="Grigoriev I.V."/>
            <person name="Nagy L.G."/>
            <person name="Martin F."/>
            <person name="Kauserud H."/>
        </authorList>
    </citation>
    <scope>NUCLEOTIDE SEQUENCE</scope>
    <source>
        <strain evidence="2">9144</strain>
    </source>
</reference>
<feature type="region of interest" description="Disordered" evidence="1">
    <location>
        <begin position="147"/>
        <end position="167"/>
    </location>
</feature>
<sequence length="932" mass="103367">MSSASEASRSASPEPYIRVHYAVHDTHHRSRGTLEIDVDEFGTMLVAELIRLAQEHHRGLARSCVECLSGQSVLLKSAWLVAVSLNGFDNGDDELPPLPLLHTPTKTSGYEPNAGLAARSDDNHIRVIFETTYEQKKDYTPRFTVKRKKEASPERAKKKQTTERVAARPAELSVRNFDSTMEFWDIEQFDLAPPGHNFYASAEVPSIDSGVVLIDKSKYIEDFDNAFKLVNCLIAAAPPSTGKTTNLQMLEAWYDCVNSPDDLRRLFGGPKGSAASAHLIEQRALGARSFLCLVLDLSIPMKAASKDEKATKLASRIDAYVAETVDAFLAKYVASSLRHIMAGVNTSVLPRGKATAQDHILQLSTRLSRCPRMDAFIAADHLDAPILHLMAADDQAIRTPAAFRIVIEKLKQLVFALANVKGLGQGNGKTGQGNGKTRLLINTRIPLLPDLFISSIAAKSVFHFPRLQYAYGATINELNAVFNALSHGRKRGLVLDDAVLKTLGGEPIPNYFRAETMLPLVYPFNRALHHCASALKLSSTHKFGLDGQSGTTALANLLAVLPQDNRQQRTLILLPSNLLSGGYVTLEPFSYLDHAALASVNKRDDCLHALLTCLGCTAVSLKPYPGGRPRPDPLWSMRLVSLPEVAEAVAGFTASPAPPRTPFESIFNALLQGSPSEFADRISEILRGLNYRILWQLTEQTLHAIMEIYFLLTAPKKLRSRFISELRLVLRTSDEADRIDSELDGRYMKAHPHARFGFADIFIGGAGYLRRKRAILIELKCICIWGLSRGAWQKPYREFDRKFGQAMAMEEECEMWIKILADISMDELLRLNYARWEKVEGKSNLVNVRVGKILDEAIDQLQPYLQTILQGKGQVKVKMGVSDKRVEVDETASTDIVAIAYVAVGTRIVARVLDGSHESQSKYKFTTKEFSR</sequence>
<evidence type="ECO:0000256" key="1">
    <source>
        <dbReference type="SAM" id="MobiDB-lite"/>
    </source>
</evidence>
<accession>A0AAD6VIK7</accession>
<keyword evidence="3" id="KW-1185">Reference proteome</keyword>
<comment type="caution">
    <text evidence="2">The sequence shown here is derived from an EMBL/GenBank/DDBJ whole genome shotgun (WGS) entry which is preliminary data.</text>
</comment>
<dbReference type="EMBL" id="JARJCW010000035">
    <property type="protein sequence ID" value="KAJ7208032.1"/>
    <property type="molecule type" value="Genomic_DNA"/>
</dbReference>
<evidence type="ECO:0000313" key="3">
    <source>
        <dbReference type="Proteomes" id="UP001219525"/>
    </source>
</evidence>
<organism evidence="2 3">
    <name type="scientific">Mycena pura</name>
    <dbReference type="NCBI Taxonomy" id="153505"/>
    <lineage>
        <taxon>Eukaryota</taxon>
        <taxon>Fungi</taxon>
        <taxon>Dikarya</taxon>
        <taxon>Basidiomycota</taxon>
        <taxon>Agaricomycotina</taxon>
        <taxon>Agaricomycetes</taxon>
        <taxon>Agaricomycetidae</taxon>
        <taxon>Agaricales</taxon>
        <taxon>Marasmiineae</taxon>
        <taxon>Mycenaceae</taxon>
        <taxon>Mycena</taxon>
    </lineage>
</organism>